<feature type="repeat" description="PPR" evidence="3">
    <location>
        <begin position="7"/>
        <end position="41"/>
    </location>
</feature>
<keyword evidence="2" id="KW-0677">Repeat</keyword>
<sequence length="86" mass="10290">MRGFEPDFVTYGILINAHCKVRRYDDAIELYHEMEARNWKPSSHRNCILINDLEAVKRLITEMTIDEMRKVGLVQMREPMILYFTI</sequence>
<dbReference type="Gene3D" id="1.25.40.10">
    <property type="entry name" value="Tetratricopeptide repeat domain"/>
    <property type="match status" value="1"/>
</dbReference>
<evidence type="ECO:0008006" key="6">
    <source>
        <dbReference type="Google" id="ProtNLM"/>
    </source>
</evidence>
<evidence type="ECO:0000313" key="5">
    <source>
        <dbReference type="Proteomes" id="UP000657918"/>
    </source>
</evidence>
<dbReference type="Pfam" id="PF12854">
    <property type="entry name" value="PPR_1"/>
    <property type="match status" value="1"/>
</dbReference>
<reference evidence="4 5" key="1">
    <citation type="submission" date="2020-10" db="EMBL/GenBank/DDBJ databases">
        <title>Plant Genome Project.</title>
        <authorList>
            <person name="Zhang R.-G."/>
        </authorList>
    </citation>
    <scope>NUCLEOTIDE SEQUENCE [LARGE SCALE GENOMIC DNA]</scope>
    <source>
        <strain evidence="4">FAFU-HL-1</strain>
        <tissue evidence="4">Leaf</tissue>
    </source>
</reference>
<dbReference type="Proteomes" id="UP000657918">
    <property type="component" value="Chromosome 8"/>
</dbReference>
<gene>
    <name evidence="4" type="ORF">SADUNF_Sadunf08G0104500</name>
</gene>
<protein>
    <recommendedName>
        <fullName evidence="6">Pentatricopeptide repeat protein</fullName>
    </recommendedName>
</protein>
<dbReference type="EMBL" id="JADGMS010000008">
    <property type="protein sequence ID" value="KAF9677409.1"/>
    <property type="molecule type" value="Genomic_DNA"/>
</dbReference>
<dbReference type="InterPro" id="IPR002885">
    <property type="entry name" value="PPR_rpt"/>
</dbReference>
<dbReference type="InterPro" id="IPR011990">
    <property type="entry name" value="TPR-like_helical_dom_sf"/>
</dbReference>
<evidence type="ECO:0000313" key="4">
    <source>
        <dbReference type="EMBL" id="KAF9677409.1"/>
    </source>
</evidence>
<comment type="similarity">
    <text evidence="1">Belongs to the PPR family. P subfamily.</text>
</comment>
<dbReference type="PANTHER" id="PTHR47941">
    <property type="entry name" value="PENTATRICOPEPTIDE REPEAT-CONTAINING PROTEIN 3, MITOCHONDRIAL"/>
    <property type="match status" value="1"/>
</dbReference>
<evidence type="ECO:0000256" key="2">
    <source>
        <dbReference type="ARBA" id="ARBA00022737"/>
    </source>
</evidence>
<keyword evidence="5" id="KW-1185">Reference proteome</keyword>
<proteinExistence type="inferred from homology"/>
<evidence type="ECO:0000256" key="3">
    <source>
        <dbReference type="PROSITE-ProRule" id="PRU00708"/>
    </source>
</evidence>
<name>A0A835JXT6_9ROSI</name>
<accession>A0A835JXT6</accession>
<comment type="caution">
    <text evidence="4">The sequence shown here is derived from an EMBL/GenBank/DDBJ whole genome shotgun (WGS) entry which is preliminary data.</text>
</comment>
<dbReference type="OrthoDB" id="42736at2759"/>
<dbReference type="PROSITE" id="PS51375">
    <property type="entry name" value="PPR"/>
    <property type="match status" value="1"/>
</dbReference>
<dbReference type="NCBIfam" id="TIGR00756">
    <property type="entry name" value="PPR"/>
    <property type="match status" value="1"/>
</dbReference>
<dbReference type="AlphaFoldDB" id="A0A835JXT6"/>
<evidence type="ECO:0000256" key="1">
    <source>
        <dbReference type="ARBA" id="ARBA00007626"/>
    </source>
</evidence>
<organism evidence="4 5">
    <name type="scientific">Salix dunnii</name>
    <dbReference type="NCBI Taxonomy" id="1413687"/>
    <lineage>
        <taxon>Eukaryota</taxon>
        <taxon>Viridiplantae</taxon>
        <taxon>Streptophyta</taxon>
        <taxon>Embryophyta</taxon>
        <taxon>Tracheophyta</taxon>
        <taxon>Spermatophyta</taxon>
        <taxon>Magnoliopsida</taxon>
        <taxon>eudicotyledons</taxon>
        <taxon>Gunneridae</taxon>
        <taxon>Pentapetalae</taxon>
        <taxon>rosids</taxon>
        <taxon>fabids</taxon>
        <taxon>Malpighiales</taxon>
        <taxon>Salicaceae</taxon>
        <taxon>Saliceae</taxon>
        <taxon>Salix</taxon>
    </lineage>
</organism>